<dbReference type="GO" id="GO:1990573">
    <property type="term" value="P:potassium ion import across plasma membrane"/>
    <property type="evidence" value="ECO:0007669"/>
    <property type="project" value="TreeGrafter"/>
</dbReference>
<dbReference type="STRING" id="6185.A0A095C219"/>
<proteinExistence type="inferred from homology"/>
<keyword evidence="5 7" id="KW-1133">Transmembrane helix</keyword>
<dbReference type="GO" id="GO:0006883">
    <property type="term" value="P:intracellular sodium ion homeostasis"/>
    <property type="evidence" value="ECO:0007669"/>
    <property type="project" value="TreeGrafter"/>
</dbReference>
<evidence type="ECO:0000256" key="5">
    <source>
        <dbReference type="ARBA" id="ARBA00022989"/>
    </source>
</evidence>
<dbReference type="GeneID" id="24591498"/>
<dbReference type="InterPro" id="IPR038702">
    <property type="entry name" value="Na/K_ATPase_sub_beta_sf"/>
</dbReference>
<evidence type="ECO:0000256" key="3">
    <source>
        <dbReference type="ARBA" id="ARBA00022692"/>
    </source>
</evidence>
<evidence type="ECO:0000256" key="1">
    <source>
        <dbReference type="ARBA" id="ARBA00004606"/>
    </source>
</evidence>
<protein>
    <submittedName>
        <fullName evidence="8">ATPase, Na K transporting, beta</fullName>
    </submittedName>
    <submittedName>
        <fullName evidence="9">Sodium/potassium-transporting ATPase subunit beta-2</fullName>
    </submittedName>
</protein>
<reference evidence="9" key="1">
    <citation type="journal article" date="2012" name="Nat. Genet.">
        <title>Whole-genome sequence of Schistosoma haematobium.</title>
        <authorList>
            <person name="Young N.D."/>
            <person name="Jex A.R."/>
            <person name="Li B."/>
            <person name="Liu S."/>
            <person name="Yang L."/>
            <person name="Xiong Z."/>
            <person name="Li Y."/>
            <person name="Cantacessi C."/>
            <person name="Hall R.S."/>
            <person name="Xu X."/>
            <person name="Chen F."/>
            <person name="Wu X."/>
            <person name="Zerlotini A."/>
            <person name="Oliveira G."/>
            <person name="Hofmann A."/>
            <person name="Zhang G."/>
            <person name="Fang X."/>
            <person name="Kang Y."/>
            <person name="Campbell B.E."/>
            <person name="Loukas A."/>
            <person name="Ranganathan S."/>
            <person name="Rollinson D."/>
            <person name="Rinaldi G."/>
            <person name="Brindley P.J."/>
            <person name="Yang H."/>
            <person name="Wang J."/>
            <person name="Wang J."/>
            <person name="Gasser R.B."/>
        </authorList>
    </citation>
    <scope>NUCLEOTIDE SEQUENCE [LARGE SCALE GENOMIC DNA]</scope>
</reference>
<dbReference type="AlphaFoldDB" id="A0A095C219"/>
<evidence type="ECO:0000313" key="9">
    <source>
        <dbReference type="EMBL" id="KGB35658.1"/>
    </source>
</evidence>
<evidence type="ECO:0000256" key="2">
    <source>
        <dbReference type="ARBA" id="ARBA00005876"/>
    </source>
</evidence>
<dbReference type="GO" id="GO:0030007">
    <property type="term" value="P:intracellular potassium ion homeostasis"/>
    <property type="evidence" value="ECO:0007669"/>
    <property type="project" value="TreeGrafter"/>
</dbReference>
<evidence type="ECO:0000256" key="7">
    <source>
        <dbReference type="SAM" id="Phobius"/>
    </source>
</evidence>
<keyword evidence="6 7" id="KW-0472">Membrane</keyword>
<dbReference type="GO" id="GO:0036376">
    <property type="term" value="P:sodium ion export across plasma membrane"/>
    <property type="evidence" value="ECO:0007669"/>
    <property type="project" value="TreeGrafter"/>
</dbReference>
<dbReference type="Gene3D" id="2.60.40.1660">
    <property type="entry name" value="Na, k-atpase alpha subunit"/>
    <property type="match status" value="1"/>
</dbReference>
<reference evidence="8" key="3">
    <citation type="submission" date="2021-06" db="EMBL/GenBank/DDBJ databases">
        <title>Chromosome-level genome assembly for S. haematobium.</title>
        <authorList>
            <person name="Stroehlein A.J."/>
        </authorList>
    </citation>
    <scope>NUCLEOTIDE SEQUENCE</scope>
</reference>
<dbReference type="Pfam" id="PF00287">
    <property type="entry name" value="Na_K-ATPase"/>
    <property type="match status" value="1"/>
</dbReference>
<comment type="subcellular location">
    <subcellularLocation>
        <location evidence="1">Membrane</location>
        <topology evidence="1">Single-pass type II membrane protein</topology>
    </subcellularLocation>
</comment>
<reference evidence="8" key="2">
    <citation type="journal article" date="2019" name="Gigascience">
        <title>High-quality Schistosoma haematobium genome achieved by single-molecule and long-range sequencing.</title>
        <authorList>
            <person name="Stroehlein A.J."/>
            <person name="Korhonen P.K."/>
            <person name="Chong T.M."/>
            <person name="Lim Y.L."/>
            <person name="Chan K.G."/>
            <person name="Webster B."/>
            <person name="Rollinson D."/>
            <person name="Brindley P.J."/>
            <person name="Gasser R.B."/>
            <person name="Young N.D."/>
        </authorList>
    </citation>
    <scope>NUCLEOTIDE SEQUENCE</scope>
</reference>
<evidence type="ECO:0000256" key="4">
    <source>
        <dbReference type="ARBA" id="ARBA00022968"/>
    </source>
</evidence>
<dbReference type="PANTHER" id="PTHR11523:SF28">
    <property type="entry name" value="NA_K-ATPASE BETA SUBUNIT ISOFORM 4-RELATED"/>
    <property type="match status" value="1"/>
</dbReference>
<dbReference type="GO" id="GO:0005890">
    <property type="term" value="C:sodium:potassium-exchanging ATPase complex"/>
    <property type="evidence" value="ECO:0007669"/>
    <property type="project" value="InterPro"/>
</dbReference>
<dbReference type="GO" id="GO:0001671">
    <property type="term" value="F:ATPase activator activity"/>
    <property type="evidence" value="ECO:0007669"/>
    <property type="project" value="TreeGrafter"/>
</dbReference>
<dbReference type="CTD" id="24591498"/>
<dbReference type="EMBL" id="KL250704">
    <property type="protein sequence ID" value="KGB35658.1"/>
    <property type="molecule type" value="Genomic_DNA"/>
</dbReference>
<dbReference type="EMBL" id="AMPZ03000002">
    <property type="protein sequence ID" value="KAH9592513.1"/>
    <property type="molecule type" value="Genomic_DNA"/>
</dbReference>
<comment type="similarity">
    <text evidence="2">Belongs to the X(+)/potassium ATPases subunit beta family.</text>
</comment>
<gene>
    <name evidence="8" type="primary">ATP1B4_1</name>
    <name evidence="8" type="ORF">MS3_00001270</name>
    <name evidence="9" type="ORF">MS3_03919</name>
</gene>
<dbReference type="KEGG" id="shx:MS3_00001270"/>
<feature type="transmembrane region" description="Helical" evidence="7">
    <location>
        <begin position="40"/>
        <end position="63"/>
    </location>
</feature>
<dbReference type="InterPro" id="IPR000402">
    <property type="entry name" value="Na/K_ATPase_sub_beta"/>
</dbReference>
<keyword evidence="10" id="KW-1185">Reference proteome</keyword>
<dbReference type="Proteomes" id="UP000471633">
    <property type="component" value="Unassembled WGS sequence"/>
</dbReference>
<organism evidence="9">
    <name type="scientific">Schistosoma haematobium</name>
    <name type="common">Blood fluke</name>
    <dbReference type="NCBI Taxonomy" id="6185"/>
    <lineage>
        <taxon>Eukaryota</taxon>
        <taxon>Metazoa</taxon>
        <taxon>Spiralia</taxon>
        <taxon>Lophotrochozoa</taxon>
        <taxon>Platyhelminthes</taxon>
        <taxon>Trematoda</taxon>
        <taxon>Digenea</taxon>
        <taxon>Strigeidida</taxon>
        <taxon>Schistosomatoidea</taxon>
        <taxon>Schistosomatidae</taxon>
        <taxon>Schistosoma</taxon>
    </lineage>
</organism>
<evidence type="ECO:0000313" key="8">
    <source>
        <dbReference type="EMBL" id="KAH9592513.1"/>
    </source>
</evidence>
<sequence>MHYLRKRYKINKKRDPIWLYKPLKTTLHFRDCKCTDLFKLLIFFILLYTLLFIMVICFMKLVLCKIIDADKPYLTGSYSSLQNTPGLSIVPVISTEMNLVAYKDGKPDTFLIFQDMLIAFLSQYEYYSYTGNNLRDCLVQNDSQALTYGTLVETSCLFNLDWSYACNINNYFGYDSGSPCVIIKLNRLYGWLPDIRSNENGIKICCKGANPNDDILLGTICLYDAYIHTEEGCGRQCAFIPHQYFPYLNQESYQSPLIFLQFQNVKKNVLIQIHCETVNLPNKMSVNFALLVD</sequence>
<keyword evidence="3 7" id="KW-0812">Transmembrane</keyword>
<dbReference type="RefSeq" id="XP_035587128.2">
    <property type="nucleotide sequence ID" value="XM_035733446.2"/>
</dbReference>
<evidence type="ECO:0000256" key="6">
    <source>
        <dbReference type="ARBA" id="ARBA00023136"/>
    </source>
</evidence>
<name>A0A095C219_SCHHA</name>
<accession>A0A095C219</accession>
<evidence type="ECO:0000313" key="10">
    <source>
        <dbReference type="Proteomes" id="UP000471633"/>
    </source>
</evidence>
<keyword evidence="4" id="KW-0735">Signal-anchor</keyword>
<dbReference type="PANTHER" id="PTHR11523">
    <property type="entry name" value="SODIUM/POTASSIUM-DEPENDENT ATPASE BETA SUBUNIT"/>
    <property type="match status" value="1"/>
</dbReference>
<reference evidence="8" key="4">
    <citation type="journal article" date="2022" name="PLoS Pathog.">
        <title>Chromosome-level genome of Schistosoma haematobium underpins genome-wide explorations of molecular variation.</title>
        <authorList>
            <person name="Stroehlein A.J."/>
            <person name="Korhonen P.K."/>
            <person name="Lee V.V."/>
            <person name="Ralph S.A."/>
            <person name="Mentink-Kane M."/>
            <person name="You H."/>
            <person name="McManus D.P."/>
            <person name="Tchuente L.T."/>
            <person name="Stothard J.R."/>
            <person name="Kaur P."/>
            <person name="Dudchenko O."/>
            <person name="Aiden E.L."/>
            <person name="Yang B."/>
            <person name="Yang H."/>
            <person name="Emery A.M."/>
            <person name="Webster B.L."/>
            <person name="Brindley P.J."/>
            <person name="Rollinson D."/>
            <person name="Chang B.C.H."/>
            <person name="Gasser R.B."/>
            <person name="Young N.D."/>
        </authorList>
    </citation>
    <scope>NUCLEOTIDE SEQUENCE</scope>
</reference>